<sequence>MLSQNETLSNNKETNKCEECGELYEGFLNIKYKWCKPCQINRLKNYIQFSGDEKIDEFIQEINSKITCYNDSLFEWIPYNRFDDIALIGKGGFSMVYSAIWKNGRLYYDVDKKEWTTRKERANKKVALKCLLDSQNITNEFLNEIKIHSMMKSRHNLKVYGISQNPDTKEYIMVFEFVEGGSLNDWINKNFNNLNWKNKLKSLYNIFNALDELHQRGFVHHDFHTGNILIKNVNWPYISDMGLCREASNIDETKIFGVIPYLSPEVLKGNPYTQAADIYSAGMIMYVIATGRQPFANRAHDEYLVINICKGDRPEINELEAPKCYIDLMKNCWDSNPDKRPKIAELKTDILKFYSSYTKKASEFKTLMKAEKGHEHYEIEKQFKEAEEHRKSLTSESTTHSQAIYTSRLLNSFTNNIPKYDNVDNNTVEIIDFTKKSGVLIVIGQSIRIMLILMDRYFLLAVK</sequence>
<dbReference type="Gene3D" id="1.10.510.10">
    <property type="entry name" value="Transferase(Phosphotransferase) domain 1"/>
    <property type="match status" value="1"/>
</dbReference>
<dbReference type="Pfam" id="PF07714">
    <property type="entry name" value="PK_Tyr_Ser-Thr"/>
    <property type="match status" value="1"/>
</dbReference>
<dbReference type="InterPro" id="IPR011009">
    <property type="entry name" value="Kinase-like_dom_sf"/>
</dbReference>
<dbReference type="STRING" id="94130.A0A2Z6RNM9"/>
<evidence type="ECO:0000259" key="1">
    <source>
        <dbReference type="PROSITE" id="PS50011"/>
    </source>
</evidence>
<reference evidence="2 3" key="1">
    <citation type="submission" date="2017-11" db="EMBL/GenBank/DDBJ databases">
        <title>The genome of Rhizophagus clarus HR1 reveals common genetic basis of auxotrophy among arbuscular mycorrhizal fungi.</title>
        <authorList>
            <person name="Kobayashi Y."/>
        </authorList>
    </citation>
    <scope>NUCLEOTIDE SEQUENCE [LARGE SCALE GENOMIC DNA]</scope>
    <source>
        <strain evidence="2 3">HR1</strain>
    </source>
</reference>
<proteinExistence type="predicted"/>
<dbReference type="PANTHER" id="PTHR44329:SF291">
    <property type="entry name" value="PROTEIN KINASE DOMAIN-CONTAINING PROTEIN"/>
    <property type="match status" value="1"/>
</dbReference>
<dbReference type="Proteomes" id="UP000247702">
    <property type="component" value="Unassembled WGS sequence"/>
</dbReference>
<dbReference type="GO" id="GO:0004674">
    <property type="term" value="F:protein serine/threonine kinase activity"/>
    <property type="evidence" value="ECO:0007669"/>
    <property type="project" value="TreeGrafter"/>
</dbReference>
<keyword evidence="3" id="KW-1185">Reference proteome</keyword>
<accession>A0A2Z6RNM9</accession>
<name>A0A2Z6RNM9_9GLOM</name>
<feature type="domain" description="Protein kinase" evidence="1">
    <location>
        <begin position="82"/>
        <end position="354"/>
    </location>
</feature>
<dbReference type="InterPro" id="IPR001245">
    <property type="entry name" value="Ser-Thr/Tyr_kinase_cat_dom"/>
</dbReference>
<dbReference type="SUPFAM" id="SSF56112">
    <property type="entry name" value="Protein kinase-like (PK-like)"/>
    <property type="match status" value="1"/>
</dbReference>
<evidence type="ECO:0000313" key="3">
    <source>
        <dbReference type="Proteomes" id="UP000247702"/>
    </source>
</evidence>
<dbReference type="EMBL" id="BEXD01003835">
    <property type="protein sequence ID" value="GBC02543.1"/>
    <property type="molecule type" value="Genomic_DNA"/>
</dbReference>
<protein>
    <recommendedName>
        <fullName evidence="1">Protein kinase domain-containing protein</fullName>
    </recommendedName>
</protein>
<dbReference type="InterPro" id="IPR051681">
    <property type="entry name" value="Ser/Thr_Kinases-Pseudokinases"/>
</dbReference>
<dbReference type="PANTHER" id="PTHR44329">
    <property type="entry name" value="SERINE/THREONINE-PROTEIN KINASE TNNI3K-RELATED"/>
    <property type="match status" value="1"/>
</dbReference>
<gene>
    <name evidence="2" type="ORF">RclHR1_04680004</name>
</gene>
<comment type="caution">
    <text evidence="2">The sequence shown here is derived from an EMBL/GenBank/DDBJ whole genome shotgun (WGS) entry which is preliminary data.</text>
</comment>
<dbReference type="AlphaFoldDB" id="A0A2Z6RNM9"/>
<dbReference type="InterPro" id="IPR000719">
    <property type="entry name" value="Prot_kinase_dom"/>
</dbReference>
<organism evidence="2 3">
    <name type="scientific">Rhizophagus clarus</name>
    <dbReference type="NCBI Taxonomy" id="94130"/>
    <lineage>
        <taxon>Eukaryota</taxon>
        <taxon>Fungi</taxon>
        <taxon>Fungi incertae sedis</taxon>
        <taxon>Mucoromycota</taxon>
        <taxon>Glomeromycotina</taxon>
        <taxon>Glomeromycetes</taxon>
        <taxon>Glomerales</taxon>
        <taxon>Glomeraceae</taxon>
        <taxon>Rhizophagus</taxon>
    </lineage>
</organism>
<dbReference type="GO" id="GO:0005524">
    <property type="term" value="F:ATP binding"/>
    <property type="evidence" value="ECO:0007669"/>
    <property type="project" value="InterPro"/>
</dbReference>
<evidence type="ECO:0000313" key="2">
    <source>
        <dbReference type="EMBL" id="GBC02543.1"/>
    </source>
</evidence>
<dbReference type="PROSITE" id="PS50011">
    <property type="entry name" value="PROTEIN_KINASE_DOM"/>
    <property type="match status" value="1"/>
</dbReference>